<dbReference type="EMBL" id="LKAM01000007">
    <property type="protein sequence ID" value="KUM47297.1"/>
    <property type="molecule type" value="Genomic_DNA"/>
</dbReference>
<name>A0A101LXS3_PICGL</name>
<feature type="signal peptide" evidence="1">
    <location>
        <begin position="1"/>
        <end position="32"/>
    </location>
</feature>
<keyword evidence="1" id="KW-0732">Signal</keyword>
<sequence>MQLDTLVNLLILLEQRVLQLALALLLPYESSSSRFIPQIEAQLFHISFFRSNSRSGYRSKLKVCTGLAEPSAGMLAAGGLLFETAGASTCASTGWWLL</sequence>
<accession>A0A101LXS3</accession>
<evidence type="ECO:0000256" key="1">
    <source>
        <dbReference type="SAM" id="SignalP"/>
    </source>
</evidence>
<geneLocation type="mitochondrion" evidence="2"/>
<evidence type="ECO:0000313" key="2">
    <source>
        <dbReference type="EMBL" id="KUM47297.1"/>
    </source>
</evidence>
<gene>
    <name evidence="2" type="ORF">ABT39_MTgene5482</name>
</gene>
<evidence type="ECO:0008006" key="3">
    <source>
        <dbReference type="Google" id="ProtNLM"/>
    </source>
</evidence>
<feature type="chain" id="PRO_5007100151" description="Secreted protein" evidence="1">
    <location>
        <begin position="33"/>
        <end position="98"/>
    </location>
</feature>
<dbReference type="AlphaFoldDB" id="A0A101LXS3"/>
<reference evidence="2" key="1">
    <citation type="journal article" date="2015" name="Genome Biol. Evol.">
        <title>Organellar Genomes of White Spruce (Picea glauca): Assembly and Annotation.</title>
        <authorList>
            <person name="Jackman S.D."/>
            <person name="Warren R.L."/>
            <person name="Gibb E.A."/>
            <person name="Vandervalk B.P."/>
            <person name="Mohamadi H."/>
            <person name="Chu J."/>
            <person name="Raymond A."/>
            <person name="Pleasance S."/>
            <person name="Coope R."/>
            <person name="Wildung M.R."/>
            <person name="Ritland C.E."/>
            <person name="Bousquet J."/>
            <person name="Jones S.J."/>
            <person name="Bohlmann J."/>
            <person name="Birol I."/>
        </authorList>
    </citation>
    <scope>NUCLEOTIDE SEQUENCE [LARGE SCALE GENOMIC DNA]</scope>
    <source>
        <tissue evidence="2">Flushing bud</tissue>
    </source>
</reference>
<comment type="caution">
    <text evidence="2">The sequence shown here is derived from an EMBL/GenBank/DDBJ whole genome shotgun (WGS) entry which is preliminary data.</text>
</comment>
<keyword evidence="2" id="KW-0496">Mitochondrion</keyword>
<proteinExistence type="predicted"/>
<organism evidence="2">
    <name type="scientific">Picea glauca</name>
    <name type="common">White spruce</name>
    <name type="synonym">Pinus glauca</name>
    <dbReference type="NCBI Taxonomy" id="3330"/>
    <lineage>
        <taxon>Eukaryota</taxon>
        <taxon>Viridiplantae</taxon>
        <taxon>Streptophyta</taxon>
        <taxon>Embryophyta</taxon>
        <taxon>Tracheophyta</taxon>
        <taxon>Spermatophyta</taxon>
        <taxon>Pinopsida</taxon>
        <taxon>Pinidae</taxon>
        <taxon>Conifers I</taxon>
        <taxon>Pinales</taxon>
        <taxon>Pinaceae</taxon>
        <taxon>Picea</taxon>
    </lineage>
</organism>
<protein>
    <recommendedName>
        <fullName evidence="3">Secreted protein</fullName>
    </recommendedName>
</protein>